<evidence type="ECO:0000313" key="1">
    <source>
        <dbReference type="EMBL" id="EOD80850.1"/>
    </source>
</evidence>
<organism evidence="1 2">
    <name type="scientific">Grimontia indica</name>
    <dbReference type="NCBI Taxonomy" id="1056512"/>
    <lineage>
        <taxon>Bacteria</taxon>
        <taxon>Pseudomonadati</taxon>
        <taxon>Pseudomonadota</taxon>
        <taxon>Gammaproteobacteria</taxon>
        <taxon>Vibrionales</taxon>
        <taxon>Vibrionaceae</taxon>
        <taxon>Grimontia</taxon>
    </lineage>
</organism>
<accession>R1IZN9</accession>
<evidence type="ECO:0000313" key="2">
    <source>
        <dbReference type="Proteomes" id="UP000011223"/>
    </source>
</evidence>
<dbReference type="Proteomes" id="UP000011223">
    <property type="component" value="Unassembled WGS sequence"/>
</dbReference>
<sequence>MEFKAMKGKKALPASKNNMAKFRGISCENVIFVVLLVSR</sequence>
<dbReference type="EMBL" id="ANFM02000009">
    <property type="protein sequence ID" value="EOD80850.1"/>
    <property type="molecule type" value="Genomic_DNA"/>
</dbReference>
<dbReference type="AlphaFoldDB" id="R1IZN9"/>
<gene>
    <name evidence="1" type="ORF">D515_04829</name>
</gene>
<proteinExistence type="predicted"/>
<comment type="caution">
    <text evidence="1">The sequence shown here is derived from an EMBL/GenBank/DDBJ whole genome shotgun (WGS) entry which is preliminary data.</text>
</comment>
<protein>
    <submittedName>
        <fullName evidence="1">Uncharacterized protein</fullName>
    </submittedName>
</protein>
<name>R1IZN9_9GAMM</name>
<reference evidence="1 2" key="1">
    <citation type="journal article" date="2014" name="PLoS ONE">
        <title>Grimontia indica AK16(T), sp. nov., Isolated from a Seawater Sample Reports the Presence of Pathogenic Genes Similar to Vibrio Genus.</title>
        <authorList>
            <person name="Singh A."/>
            <person name="Vaidya B."/>
            <person name="Khatri I."/>
            <person name="Srinivas T.N."/>
            <person name="Subramanian S."/>
            <person name="Korpole S."/>
            <person name="Pinnaka A.K."/>
        </authorList>
    </citation>
    <scope>NUCLEOTIDE SEQUENCE [LARGE SCALE GENOMIC DNA]</scope>
    <source>
        <strain evidence="1 2">AK16</strain>
    </source>
</reference>
<keyword evidence="2" id="KW-1185">Reference proteome</keyword>